<proteinExistence type="predicted"/>
<organism evidence="1 2">
    <name type="scientific">Echinicola vietnamensis (strain DSM 17526 / LMG 23754 / KMM 6221)</name>
    <dbReference type="NCBI Taxonomy" id="926556"/>
    <lineage>
        <taxon>Bacteria</taxon>
        <taxon>Pseudomonadati</taxon>
        <taxon>Bacteroidota</taxon>
        <taxon>Cytophagia</taxon>
        <taxon>Cytophagales</taxon>
        <taxon>Cyclobacteriaceae</taxon>
        <taxon>Echinicola</taxon>
    </lineage>
</organism>
<name>L0FZY3_ECHVK</name>
<dbReference type="Proteomes" id="UP000010796">
    <property type="component" value="Chromosome"/>
</dbReference>
<reference evidence="2" key="1">
    <citation type="submission" date="2012-02" db="EMBL/GenBank/DDBJ databases">
        <title>The complete genome of Echinicola vietnamensis DSM 17526.</title>
        <authorList>
            <person name="Lucas S."/>
            <person name="Copeland A."/>
            <person name="Lapidus A."/>
            <person name="Glavina del Rio T."/>
            <person name="Dalin E."/>
            <person name="Tice H."/>
            <person name="Bruce D."/>
            <person name="Goodwin L."/>
            <person name="Pitluck S."/>
            <person name="Peters L."/>
            <person name="Ovchinnikova G."/>
            <person name="Teshima H."/>
            <person name="Kyrpides N."/>
            <person name="Mavromatis K."/>
            <person name="Ivanova N."/>
            <person name="Brettin T."/>
            <person name="Detter J.C."/>
            <person name="Han C."/>
            <person name="Larimer F."/>
            <person name="Land M."/>
            <person name="Hauser L."/>
            <person name="Markowitz V."/>
            <person name="Cheng J.-F."/>
            <person name="Hugenholtz P."/>
            <person name="Woyke T."/>
            <person name="Wu D."/>
            <person name="Brambilla E."/>
            <person name="Klenk H.-P."/>
            <person name="Eisen J.A."/>
        </authorList>
    </citation>
    <scope>NUCLEOTIDE SEQUENCE [LARGE SCALE GENOMIC DNA]</scope>
    <source>
        <strain evidence="2">DSM 17526 / LMG 23754 / KMM 6221</strain>
    </source>
</reference>
<accession>L0FZY3</accession>
<dbReference type="STRING" id="926556.Echvi_2330"/>
<dbReference type="KEGG" id="evi:Echvi_2330"/>
<dbReference type="HOGENOM" id="CLU_3389174_0_0_10"/>
<dbReference type="AlphaFoldDB" id="L0FZY3"/>
<evidence type="ECO:0000313" key="1">
    <source>
        <dbReference type="EMBL" id="AGA78578.1"/>
    </source>
</evidence>
<sequence>MLFDYPFLLMLFFEIHICYLRFHNLDISVYLV</sequence>
<gene>
    <name evidence="1" type="ordered locus">Echvi_2330</name>
</gene>
<dbReference type="EMBL" id="CP003346">
    <property type="protein sequence ID" value="AGA78578.1"/>
    <property type="molecule type" value="Genomic_DNA"/>
</dbReference>
<keyword evidence="2" id="KW-1185">Reference proteome</keyword>
<evidence type="ECO:0000313" key="2">
    <source>
        <dbReference type="Proteomes" id="UP000010796"/>
    </source>
</evidence>
<protein>
    <submittedName>
        <fullName evidence="1">Uncharacterized protein</fullName>
    </submittedName>
</protein>